<keyword evidence="1" id="KW-0812">Transmembrane</keyword>
<dbReference type="RefSeq" id="WP_343855161.1">
    <property type="nucleotide sequence ID" value="NZ_BAAAFI010000049.1"/>
</dbReference>
<dbReference type="Pfam" id="PF20136">
    <property type="entry name" value="DUF6526"/>
    <property type="match status" value="1"/>
</dbReference>
<sequence length="145" mass="17058">MKSQNYSNHARVYPFHHLFITPATLIFLGWTVYRMDFSTSESIWTSIYFLLGAVVLAMLPLLSRIYAIKTQNRIILMEMRQRYFHLSGTPFYPKENQLGLSQIIALRFAGDEELIDLVEKAIKDKLTPKEIKLQVKNWQGDYRRV</sequence>
<name>A0ABN1N6L4_9BACT</name>
<feature type="transmembrane region" description="Helical" evidence="1">
    <location>
        <begin position="12"/>
        <end position="33"/>
    </location>
</feature>
<evidence type="ECO:0000313" key="2">
    <source>
        <dbReference type="EMBL" id="GAA0881323.1"/>
    </source>
</evidence>
<accession>A0ABN1N6L4</accession>
<feature type="transmembrane region" description="Helical" evidence="1">
    <location>
        <begin position="45"/>
        <end position="67"/>
    </location>
</feature>
<protein>
    <recommendedName>
        <fullName evidence="4">PH (Pleckstrin Homology) domain-containing protein</fullName>
    </recommendedName>
</protein>
<dbReference type="EMBL" id="BAAAFI010000049">
    <property type="protein sequence ID" value="GAA0881323.1"/>
    <property type="molecule type" value="Genomic_DNA"/>
</dbReference>
<evidence type="ECO:0000256" key="1">
    <source>
        <dbReference type="SAM" id="Phobius"/>
    </source>
</evidence>
<evidence type="ECO:0008006" key="4">
    <source>
        <dbReference type="Google" id="ProtNLM"/>
    </source>
</evidence>
<proteinExistence type="predicted"/>
<keyword evidence="1" id="KW-0472">Membrane</keyword>
<dbReference type="InterPro" id="IPR045385">
    <property type="entry name" value="DUF6526"/>
</dbReference>
<reference evidence="2 3" key="1">
    <citation type="journal article" date="2019" name="Int. J. Syst. Evol. Microbiol.">
        <title>The Global Catalogue of Microorganisms (GCM) 10K type strain sequencing project: providing services to taxonomists for standard genome sequencing and annotation.</title>
        <authorList>
            <consortium name="The Broad Institute Genomics Platform"/>
            <consortium name="The Broad Institute Genome Sequencing Center for Infectious Disease"/>
            <person name="Wu L."/>
            <person name="Ma J."/>
        </authorList>
    </citation>
    <scope>NUCLEOTIDE SEQUENCE [LARGE SCALE GENOMIC DNA]</scope>
    <source>
        <strain evidence="2 3">JCM 16112</strain>
    </source>
</reference>
<comment type="caution">
    <text evidence="2">The sequence shown here is derived from an EMBL/GenBank/DDBJ whole genome shotgun (WGS) entry which is preliminary data.</text>
</comment>
<keyword evidence="3" id="KW-1185">Reference proteome</keyword>
<organism evidence="2 3">
    <name type="scientific">Algoriphagus jejuensis</name>
    <dbReference type="NCBI Taxonomy" id="419934"/>
    <lineage>
        <taxon>Bacteria</taxon>
        <taxon>Pseudomonadati</taxon>
        <taxon>Bacteroidota</taxon>
        <taxon>Cytophagia</taxon>
        <taxon>Cytophagales</taxon>
        <taxon>Cyclobacteriaceae</taxon>
        <taxon>Algoriphagus</taxon>
    </lineage>
</organism>
<evidence type="ECO:0000313" key="3">
    <source>
        <dbReference type="Proteomes" id="UP001500469"/>
    </source>
</evidence>
<gene>
    <name evidence="2" type="ORF">GCM10009119_42930</name>
</gene>
<keyword evidence="1" id="KW-1133">Transmembrane helix</keyword>
<dbReference type="Proteomes" id="UP001500469">
    <property type="component" value="Unassembled WGS sequence"/>
</dbReference>